<dbReference type="Proteomes" id="UP000051530">
    <property type="component" value="Unassembled WGS sequence"/>
</dbReference>
<evidence type="ECO:0000256" key="2">
    <source>
        <dbReference type="ARBA" id="ARBA00008066"/>
    </source>
</evidence>
<comment type="subcellular location">
    <subcellularLocation>
        <location evidence="1">Membrane</location>
        <topology evidence="1">Multi-pass membrane protein</topology>
    </subcellularLocation>
</comment>
<comment type="similarity">
    <text evidence="2">Belongs to the amino acid/polyamine transporter 2 family.</text>
</comment>
<evidence type="ECO:0000256" key="1">
    <source>
        <dbReference type="ARBA" id="ARBA00004141"/>
    </source>
</evidence>
<dbReference type="GO" id="GO:0016020">
    <property type="term" value="C:membrane"/>
    <property type="evidence" value="ECO:0007669"/>
    <property type="project" value="UniProtKB-SubCell"/>
</dbReference>
<reference evidence="9 10" key="1">
    <citation type="submission" date="2015-07" db="EMBL/GenBank/DDBJ databases">
        <title>The genome of Pseudoloma neurophilia, a relevant intracellular parasite of the zebrafish.</title>
        <authorList>
            <person name="Ndikumana S."/>
            <person name="Pelin A."/>
            <person name="Sanders J."/>
            <person name="Corradi N."/>
        </authorList>
    </citation>
    <scope>NUCLEOTIDE SEQUENCE [LARGE SCALE GENOMIC DNA]</scope>
    <source>
        <strain evidence="9 10">MK1</strain>
    </source>
</reference>
<evidence type="ECO:0000256" key="6">
    <source>
        <dbReference type="SAM" id="MobiDB-lite"/>
    </source>
</evidence>
<feature type="transmembrane region" description="Helical" evidence="7">
    <location>
        <begin position="203"/>
        <end position="225"/>
    </location>
</feature>
<accession>A0A0R0M5L1</accession>
<feature type="compositionally biased region" description="Acidic residues" evidence="6">
    <location>
        <begin position="105"/>
        <end position="120"/>
    </location>
</feature>
<name>A0A0R0M5L1_9MICR</name>
<gene>
    <name evidence="9" type="ORF">M153_11900013447</name>
</gene>
<keyword evidence="3 7" id="KW-0812">Transmembrane</keyword>
<evidence type="ECO:0000256" key="7">
    <source>
        <dbReference type="SAM" id="Phobius"/>
    </source>
</evidence>
<keyword evidence="4 7" id="KW-1133">Transmembrane helix</keyword>
<dbReference type="Pfam" id="PF01490">
    <property type="entry name" value="Aa_trans"/>
    <property type="match status" value="1"/>
</dbReference>
<keyword evidence="5 7" id="KW-0472">Membrane</keyword>
<protein>
    <submittedName>
        <fullName evidence="9">Amino Acid/Auxin Permease (AAAP) Family</fullName>
    </submittedName>
</protein>
<feature type="transmembrane region" description="Helical" evidence="7">
    <location>
        <begin position="337"/>
        <end position="356"/>
    </location>
</feature>
<evidence type="ECO:0000256" key="3">
    <source>
        <dbReference type="ARBA" id="ARBA00022692"/>
    </source>
</evidence>
<dbReference type="OrthoDB" id="438545at2759"/>
<evidence type="ECO:0000313" key="10">
    <source>
        <dbReference type="Proteomes" id="UP000051530"/>
    </source>
</evidence>
<feature type="region of interest" description="Disordered" evidence="6">
    <location>
        <begin position="103"/>
        <end position="123"/>
    </location>
</feature>
<dbReference type="AlphaFoldDB" id="A0A0R0M5L1"/>
<feature type="transmembrane region" description="Helical" evidence="7">
    <location>
        <begin position="177"/>
        <end position="197"/>
    </location>
</feature>
<dbReference type="GO" id="GO:0015179">
    <property type="term" value="F:L-amino acid transmembrane transporter activity"/>
    <property type="evidence" value="ECO:0007669"/>
    <property type="project" value="TreeGrafter"/>
</dbReference>
<feature type="transmembrane region" description="Helical" evidence="7">
    <location>
        <begin position="383"/>
        <end position="403"/>
    </location>
</feature>
<feature type="transmembrane region" description="Helical" evidence="7">
    <location>
        <begin position="440"/>
        <end position="465"/>
    </location>
</feature>
<evidence type="ECO:0000259" key="8">
    <source>
        <dbReference type="Pfam" id="PF01490"/>
    </source>
</evidence>
<evidence type="ECO:0000256" key="4">
    <source>
        <dbReference type="ARBA" id="ARBA00022989"/>
    </source>
</evidence>
<feature type="transmembrane region" description="Helical" evidence="7">
    <location>
        <begin position="6"/>
        <end position="27"/>
    </location>
</feature>
<feature type="transmembrane region" description="Helical" evidence="7">
    <location>
        <begin position="274"/>
        <end position="300"/>
    </location>
</feature>
<comment type="caution">
    <text evidence="9">The sequence shown here is derived from an EMBL/GenBank/DDBJ whole genome shotgun (WGS) entry which is preliminary data.</text>
</comment>
<feature type="transmembrane region" description="Helical" evidence="7">
    <location>
        <begin position="142"/>
        <end position="165"/>
    </location>
</feature>
<dbReference type="EMBL" id="LGUB01000021">
    <property type="protein sequence ID" value="KRH94878.1"/>
    <property type="molecule type" value="Genomic_DNA"/>
</dbReference>
<dbReference type="PANTHER" id="PTHR22950">
    <property type="entry name" value="AMINO ACID TRANSPORTER"/>
    <property type="match status" value="1"/>
</dbReference>
<organism evidence="9 10">
    <name type="scientific">Pseudoloma neurophilia</name>
    <dbReference type="NCBI Taxonomy" id="146866"/>
    <lineage>
        <taxon>Eukaryota</taxon>
        <taxon>Fungi</taxon>
        <taxon>Fungi incertae sedis</taxon>
        <taxon>Microsporidia</taxon>
        <taxon>Pseudoloma</taxon>
    </lineage>
</organism>
<feature type="domain" description="Amino acid transporter transmembrane" evidence="8">
    <location>
        <begin position="143"/>
        <end position="464"/>
    </location>
</feature>
<evidence type="ECO:0000256" key="5">
    <source>
        <dbReference type="ARBA" id="ARBA00023136"/>
    </source>
</evidence>
<proteinExistence type="inferred from homology"/>
<keyword evidence="10" id="KW-1185">Reference proteome</keyword>
<evidence type="ECO:0000313" key="9">
    <source>
        <dbReference type="EMBL" id="KRH94878.1"/>
    </source>
</evidence>
<sequence>MVDRNVTTIGGARMIVLTMLGCGLLFLPDALRCVGWIFGSILIVITAAMVGLTGYYTCVAGKKVLKIIKKEKNQNQSEDGKSGENGESFIVQTNAKVVAVASDTKEDDDEDDDESEDTVGEDGKKEGELVTYYEVIRKSHWIVAQIVDFFLVFSTCIAVFTYICLITKTMMTLGQGYIQKYHILIFLIGLLFVMSIWKDLSALSFLSYIAIVASGVLFIVIFLIFLVNHKHTTTRKAVFSGFPSAISTILFSLSCQQNMLSIFSQLENQSRKNIINMLLIACITASILYALIGIFGYMAIGQGTKGSLIEIFTNNRGLEMEKVIDDIEMFGFEFGYYSVRFVTILYFFALISAAVFEINPAKISIKNILVRWKIMNEEAFDGWTYHIITTIVILFIGTLFGVFELEPKLLISISGAIISTTLSFMLPCFAYIMLIKNKNIILNILAYLVMVVSAILMFYILFFIVKGFRDSRRSDSYTLGDFANSDMIEMFTIGSYISTH</sequence>
<dbReference type="InterPro" id="IPR013057">
    <property type="entry name" value="AA_transpt_TM"/>
</dbReference>
<dbReference type="VEuPathDB" id="MicrosporidiaDB:M153_11900013447"/>
<feature type="transmembrane region" description="Helical" evidence="7">
    <location>
        <begin position="410"/>
        <end position="434"/>
    </location>
</feature>
<feature type="transmembrane region" description="Helical" evidence="7">
    <location>
        <begin position="34"/>
        <end position="56"/>
    </location>
</feature>